<gene>
    <name evidence="3" type="ORF">DAKH74_036700</name>
</gene>
<organism evidence="3 4">
    <name type="scientific">Maudiozyma humilis</name>
    <name type="common">Sour dough yeast</name>
    <name type="synonym">Kazachstania humilis</name>
    <dbReference type="NCBI Taxonomy" id="51915"/>
    <lineage>
        <taxon>Eukaryota</taxon>
        <taxon>Fungi</taxon>
        <taxon>Dikarya</taxon>
        <taxon>Ascomycota</taxon>
        <taxon>Saccharomycotina</taxon>
        <taxon>Saccharomycetes</taxon>
        <taxon>Saccharomycetales</taxon>
        <taxon>Saccharomycetaceae</taxon>
        <taxon>Maudiozyma</taxon>
    </lineage>
</organism>
<protein>
    <submittedName>
        <fullName evidence="3">Sap155 protein</fullName>
    </submittedName>
</protein>
<name>A0AAV5RZN0_MAUHU</name>
<dbReference type="GO" id="GO:0005634">
    <property type="term" value="C:nucleus"/>
    <property type="evidence" value="ECO:0007669"/>
    <property type="project" value="TreeGrafter"/>
</dbReference>
<comment type="caution">
    <text evidence="3">The sequence shown here is derived from an EMBL/GenBank/DDBJ whole genome shotgun (WGS) entry which is preliminary data.</text>
</comment>
<feature type="region of interest" description="Disordered" evidence="2">
    <location>
        <begin position="35"/>
        <end position="89"/>
    </location>
</feature>
<dbReference type="PANTHER" id="PTHR12634:SF14">
    <property type="entry name" value="SIT4-ASSOCIATING PROTEIN SAP155-RELATED"/>
    <property type="match status" value="1"/>
</dbReference>
<feature type="region of interest" description="Disordered" evidence="2">
    <location>
        <begin position="850"/>
        <end position="879"/>
    </location>
</feature>
<dbReference type="GO" id="GO:0019903">
    <property type="term" value="F:protein phosphatase binding"/>
    <property type="evidence" value="ECO:0007669"/>
    <property type="project" value="InterPro"/>
</dbReference>
<keyword evidence="4" id="KW-1185">Reference proteome</keyword>
<reference evidence="3 4" key="1">
    <citation type="journal article" date="2023" name="Elife">
        <title>Identification of key yeast species and microbe-microbe interactions impacting larval growth of Drosophila in the wild.</title>
        <authorList>
            <person name="Mure A."/>
            <person name="Sugiura Y."/>
            <person name="Maeda R."/>
            <person name="Honda K."/>
            <person name="Sakurai N."/>
            <person name="Takahashi Y."/>
            <person name="Watada M."/>
            <person name="Katoh T."/>
            <person name="Gotoh A."/>
            <person name="Gotoh Y."/>
            <person name="Taniguchi I."/>
            <person name="Nakamura K."/>
            <person name="Hayashi T."/>
            <person name="Katayama T."/>
            <person name="Uemura T."/>
            <person name="Hattori Y."/>
        </authorList>
    </citation>
    <scope>NUCLEOTIDE SEQUENCE [LARGE SCALE GENOMIC DNA]</scope>
    <source>
        <strain evidence="3 4">KH-74</strain>
    </source>
</reference>
<feature type="compositionally biased region" description="Basic residues" evidence="2">
    <location>
        <begin position="53"/>
        <end position="63"/>
    </location>
</feature>
<comment type="similarity">
    <text evidence="1">Belongs to the SAPS family.</text>
</comment>
<dbReference type="Proteomes" id="UP001377567">
    <property type="component" value="Unassembled WGS sequence"/>
</dbReference>
<proteinExistence type="inferred from homology"/>
<dbReference type="InterPro" id="IPR007587">
    <property type="entry name" value="SAPS"/>
</dbReference>
<dbReference type="EMBL" id="BTGD01000011">
    <property type="protein sequence ID" value="GMM57054.1"/>
    <property type="molecule type" value="Genomic_DNA"/>
</dbReference>
<feature type="region of interest" description="Disordered" evidence="2">
    <location>
        <begin position="174"/>
        <end position="211"/>
    </location>
</feature>
<accession>A0AAV5RZN0</accession>
<evidence type="ECO:0000256" key="2">
    <source>
        <dbReference type="SAM" id="MobiDB-lite"/>
    </source>
</evidence>
<feature type="region of interest" description="Disordered" evidence="2">
    <location>
        <begin position="559"/>
        <end position="614"/>
    </location>
</feature>
<feature type="compositionally biased region" description="Polar residues" evidence="2">
    <location>
        <begin position="603"/>
        <end position="614"/>
    </location>
</feature>
<dbReference type="GO" id="GO:0019888">
    <property type="term" value="F:protein phosphatase regulator activity"/>
    <property type="evidence" value="ECO:0007669"/>
    <property type="project" value="TreeGrafter"/>
</dbReference>
<dbReference type="PANTHER" id="PTHR12634">
    <property type="entry name" value="SIT4 YEAST -ASSOCIATING PROTEIN-RELATED"/>
    <property type="match status" value="1"/>
</dbReference>
<dbReference type="GO" id="GO:0005829">
    <property type="term" value="C:cytosol"/>
    <property type="evidence" value="ECO:0007669"/>
    <property type="project" value="TreeGrafter"/>
</dbReference>
<sequence length="932" mass="105406">MSVWPFGQSSSAADINRVLENYFTLLEQIDIPAGDVPDPEHLPPSLFADSKSKNKNSAKKKRMHSPDESESDNEEMHSDDTHNGLTPSDLDSASIDTLLGEAELLNELSRQNNKLLDFICYGFFYRKESGSTEPQRVSNLQYLVEELLYCCDNIDVPTDDGDQQPRPVDPAVAAERANPGGVEPYNIADLSRQTTNASESEKDHEDEEDNPNGKYLARATLIAEIFAADIWLISDALIKHIPYLESIWGLITHPKFTSEKSPLVAIFIKINQNLLFTRQDEYLQFVRGHTTLVDDMLNHIDISLLMDFLLKLIGSDRIDAPTGIIDMLTEQGIVAKLLDFLDNERYPSDTQAYVGDFLKAIIAISANAPIDDVSVGPNDITRELASPESIERLTNIMIKERGPALNIAVSVVIELIRKNNSDYDQINLLATTLRDNKPTSRDPIYLGYLLKKFTQELTGLFQIILDIEFDDSVQQRQNQLGETFKPLGFERFKIVELIAELLHCSNMGLMNSKRAESIAIKRDKYRRRFLRNEHTMADHMHRLSINEADHENAVASTTTTHEYDDDDDDNITNSNSTTTTTPNANDATSDENGNINDEGALASGSNSRSNSQQMRLDAELEKFLQENDNDDCQEVDESFEIPYVKSTQNDKLRKSPTIGDFYKITLYDNYIIPKILVLFLRYPWNNFWHNVIFDIIQQIFNGRMDFSYNSFLVYSLFDIKGSRQFNNIEPGPKNEKMDIDDFKITTDFILKGYQNSYKFYDKQNMNLGYMGHLVLIAEEVVKFSKLYKVELISPDIFTCLQDEDWQYYSEEVLNDTRMMYSKILGGGTYVEDSNGNIIPQLPDATYNADTIAPGAQPEDNQGEDDATNGINGDDNMGGGLVNVEELEEQLSTESDLHFKLKQMLISRSRTAVDEANEKKGVIILGPPPDASA</sequence>
<dbReference type="AlphaFoldDB" id="A0AAV5RZN0"/>
<evidence type="ECO:0000313" key="4">
    <source>
        <dbReference type="Proteomes" id="UP001377567"/>
    </source>
</evidence>
<feature type="compositionally biased region" description="Low complexity" evidence="2">
    <location>
        <begin position="571"/>
        <end position="587"/>
    </location>
</feature>
<dbReference type="Pfam" id="PF04499">
    <property type="entry name" value="SAPS"/>
    <property type="match status" value="1"/>
</dbReference>
<evidence type="ECO:0000256" key="1">
    <source>
        <dbReference type="ARBA" id="ARBA00006180"/>
    </source>
</evidence>
<evidence type="ECO:0000313" key="3">
    <source>
        <dbReference type="EMBL" id="GMM57054.1"/>
    </source>
</evidence>